<dbReference type="NCBIfam" id="TIGR04567">
    <property type="entry name" value="RNAP_delt_lowGC"/>
    <property type="match status" value="1"/>
</dbReference>
<feature type="region of interest" description="Disordered" evidence="7">
    <location>
        <begin position="83"/>
        <end position="174"/>
    </location>
</feature>
<gene>
    <name evidence="6" type="primary">rpoE</name>
    <name evidence="9" type="ORF">JOC54_003912</name>
</gene>
<evidence type="ECO:0000256" key="6">
    <source>
        <dbReference type="HAMAP-Rule" id="MF_00357"/>
    </source>
</evidence>
<comment type="function">
    <text evidence="6">Participates in both the initiation and recycling phases of transcription. In the presence of the delta subunit, RNAP displays an increased specificity of transcription, a decreased affinity for nucleic acids, and an increased efficiency of RNA synthesis because of enhanced recycling.</text>
</comment>
<evidence type="ECO:0000313" key="10">
    <source>
        <dbReference type="Proteomes" id="UP001179280"/>
    </source>
</evidence>
<feature type="compositionally biased region" description="Acidic residues" evidence="7">
    <location>
        <begin position="108"/>
        <end position="174"/>
    </location>
</feature>
<comment type="similarity">
    <text evidence="1 6">Belongs to the RpoE family.</text>
</comment>
<dbReference type="RefSeq" id="WP_367617833.1">
    <property type="nucleotide sequence ID" value="NZ_JAFBCV010000015.1"/>
</dbReference>
<evidence type="ECO:0000256" key="1">
    <source>
        <dbReference type="ARBA" id="ARBA00009828"/>
    </source>
</evidence>
<evidence type="ECO:0000256" key="4">
    <source>
        <dbReference type="ARBA" id="ARBA00022695"/>
    </source>
</evidence>
<dbReference type="Gene3D" id="1.10.10.1250">
    <property type="entry name" value="RNA polymerase, subunit delta, N-terminal domain"/>
    <property type="match status" value="1"/>
</dbReference>
<reference evidence="9" key="1">
    <citation type="submission" date="2021-01" db="EMBL/GenBank/DDBJ databases">
        <title>Genomic Encyclopedia of Type Strains, Phase IV (KMG-IV): sequencing the most valuable type-strain genomes for metagenomic binning, comparative biology and taxonomic classification.</title>
        <authorList>
            <person name="Goeker M."/>
        </authorList>
    </citation>
    <scope>NUCLEOTIDE SEQUENCE</scope>
    <source>
        <strain evidence="9">DSM 21943</strain>
    </source>
</reference>
<comment type="subunit">
    <text evidence="6">RNAP is composed of a core of 2 alpha, a beta and a beta' subunits. The core is associated with a delta subunit and one of several sigma factors.</text>
</comment>
<keyword evidence="3 6" id="KW-0808">Transferase</keyword>
<organism evidence="9 10">
    <name type="scientific">Shouchella xiaoxiensis</name>
    <dbReference type="NCBI Taxonomy" id="766895"/>
    <lineage>
        <taxon>Bacteria</taxon>
        <taxon>Bacillati</taxon>
        <taxon>Bacillota</taxon>
        <taxon>Bacilli</taxon>
        <taxon>Bacillales</taxon>
        <taxon>Bacillaceae</taxon>
        <taxon>Shouchella</taxon>
    </lineage>
</organism>
<dbReference type="GO" id="GO:0000428">
    <property type="term" value="C:DNA-directed RNA polymerase complex"/>
    <property type="evidence" value="ECO:0007669"/>
    <property type="project" value="UniProtKB-KW"/>
</dbReference>
<accession>A0ABS2SYL7</accession>
<feature type="domain" description="HTH HARE-type" evidence="8">
    <location>
        <begin position="15"/>
        <end position="82"/>
    </location>
</feature>
<sequence>MVELNALSKEELAEMSMVETAYALMVSEHKSYNFYDLLEEVAKRKGLSKSEMDAKISFLYTDLNIDGRFLTLGDNQWGLKAWYPHEQSEEEITSSVKPAKRRKKNKDDEDEDYLLDDELEEDEFEDLEDELDELADEEDQDDDEEDDSDEFSDKDEDLDDYGDEEEDQSEEEED</sequence>
<keyword evidence="5 6" id="KW-0804">Transcription</keyword>
<keyword evidence="4 6" id="KW-0548">Nucleotidyltransferase</keyword>
<evidence type="ECO:0000313" key="9">
    <source>
        <dbReference type="EMBL" id="MBM7840619.1"/>
    </source>
</evidence>
<protein>
    <recommendedName>
        <fullName evidence="6">Probable DNA-directed RNA polymerase subunit delta</fullName>
    </recommendedName>
    <alternativeName>
        <fullName evidence="6">RNAP delta factor</fullName>
    </alternativeName>
</protein>
<dbReference type="EMBL" id="JAFBCV010000015">
    <property type="protein sequence ID" value="MBM7840619.1"/>
    <property type="molecule type" value="Genomic_DNA"/>
</dbReference>
<evidence type="ECO:0000256" key="3">
    <source>
        <dbReference type="ARBA" id="ARBA00022679"/>
    </source>
</evidence>
<evidence type="ECO:0000256" key="5">
    <source>
        <dbReference type="ARBA" id="ARBA00023163"/>
    </source>
</evidence>
<dbReference type="InterPro" id="IPR029757">
    <property type="entry name" value="RpoE"/>
</dbReference>
<keyword evidence="2 6" id="KW-0240">DNA-directed RNA polymerase</keyword>
<dbReference type="InterPro" id="IPR007759">
    <property type="entry name" value="Asxl_HARE-HTH"/>
</dbReference>
<proteinExistence type="inferred from homology"/>
<evidence type="ECO:0000259" key="8">
    <source>
        <dbReference type="PROSITE" id="PS51913"/>
    </source>
</evidence>
<evidence type="ECO:0000256" key="7">
    <source>
        <dbReference type="SAM" id="MobiDB-lite"/>
    </source>
</evidence>
<dbReference type="HAMAP" id="MF_00357">
    <property type="entry name" value="RNApol_bact_RpoE"/>
    <property type="match status" value="1"/>
</dbReference>
<comment type="caution">
    <text evidence="9">The sequence shown here is derived from an EMBL/GenBank/DDBJ whole genome shotgun (WGS) entry which is preliminary data.</text>
</comment>
<dbReference type="Proteomes" id="UP001179280">
    <property type="component" value="Unassembled WGS sequence"/>
</dbReference>
<dbReference type="InterPro" id="IPR038087">
    <property type="entry name" value="RNAP_delta_N_dom_sf"/>
</dbReference>
<keyword evidence="10" id="KW-1185">Reference proteome</keyword>
<dbReference type="PROSITE" id="PS51913">
    <property type="entry name" value="HTH_HARE"/>
    <property type="match status" value="1"/>
</dbReference>
<name>A0ABS2SYL7_9BACI</name>
<dbReference type="Pfam" id="PF05066">
    <property type="entry name" value="HARE-HTH"/>
    <property type="match status" value="1"/>
</dbReference>
<evidence type="ECO:0000256" key="2">
    <source>
        <dbReference type="ARBA" id="ARBA00022478"/>
    </source>
</evidence>